<accession>A0ABY2UFS1</accession>
<name>A0ABY2UFS1_9GAMM</name>
<dbReference type="Proteomes" id="UP000306791">
    <property type="component" value="Unassembled WGS sequence"/>
</dbReference>
<comment type="caution">
    <text evidence="1">The sequence shown here is derived from an EMBL/GenBank/DDBJ whole genome shotgun (WGS) entry which is preliminary data.</text>
</comment>
<keyword evidence="2" id="KW-1185">Reference proteome</keyword>
<gene>
    <name evidence="1" type="ORF">FDY93_13300</name>
</gene>
<dbReference type="InterPro" id="IPR043132">
    <property type="entry name" value="BCAT-like_C"/>
</dbReference>
<evidence type="ECO:0000313" key="1">
    <source>
        <dbReference type="EMBL" id="TLM76357.1"/>
    </source>
</evidence>
<evidence type="ECO:0008006" key="3">
    <source>
        <dbReference type="Google" id="ProtNLM"/>
    </source>
</evidence>
<reference evidence="1 2" key="1">
    <citation type="submission" date="2019-05" db="EMBL/GenBank/DDBJ databases">
        <title>Microbulbifer harenosus sp. nov., an alginate-degrading bacterium isolated from coastal sand.</title>
        <authorList>
            <person name="Huang H."/>
            <person name="Mo K."/>
            <person name="Bao S."/>
        </authorList>
    </citation>
    <scope>NUCLEOTIDE SEQUENCE [LARGE SCALE GENOMIC DNA]</scope>
    <source>
        <strain evidence="1 2">HB161719</strain>
    </source>
</reference>
<organism evidence="1 2">
    <name type="scientific">Microbulbifer harenosus</name>
    <dbReference type="NCBI Taxonomy" id="2576840"/>
    <lineage>
        <taxon>Bacteria</taxon>
        <taxon>Pseudomonadati</taxon>
        <taxon>Pseudomonadota</taxon>
        <taxon>Gammaproteobacteria</taxon>
        <taxon>Cellvibrionales</taxon>
        <taxon>Microbulbiferaceae</taxon>
        <taxon>Microbulbifer</taxon>
    </lineage>
</organism>
<dbReference type="Pfam" id="PF01063">
    <property type="entry name" value="Aminotran_4"/>
    <property type="match status" value="1"/>
</dbReference>
<dbReference type="SUPFAM" id="SSF56752">
    <property type="entry name" value="D-aminoacid aminotransferase-like PLP-dependent enzymes"/>
    <property type="match status" value="1"/>
</dbReference>
<dbReference type="InterPro" id="IPR036038">
    <property type="entry name" value="Aminotransferase-like"/>
</dbReference>
<sequence length="283" mass="31104">MPLSLSSLGRQSSLPDDDEFSSGLLETMRADKGTIPLLPLHLSRFGRCASVDPSLLSLVKTAAENVAGSTEEWPFGARMRFRYGVWRGAIYWDVSAVPLERVSPWDRGVNLIRCETLHQPEVSHSPFTSAGVVETRSSDTPAAVTGCKLLQRSLYDRAAKELPGSLPGRALAEGLLFDCHGHVVETLRCNLLLYRRGRWVTPDLSDCGVRGVMLEWLAGHAEIGEDRLRMEDLQQADELAVCNSVRGVVPVVGLLNSPSQRLQPFAFGPATRALQQSIAEKLW</sequence>
<dbReference type="InterPro" id="IPR001544">
    <property type="entry name" value="Aminotrans_IV"/>
</dbReference>
<proteinExistence type="predicted"/>
<evidence type="ECO:0000313" key="2">
    <source>
        <dbReference type="Proteomes" id="UP000306791"/>
    </source>
</evidence>
<dbReference type="RefSeq" id="WP_138236246.1">
    <property type="nucleotide sequence ID" value="NZ_CP185860.1"/>
</dbReference>
<dbReference type="EMBL" id="VANI01000014">
    <property type="protein sequence ID" value="TLM76357.1"/>
    <property type="molecule type" value="Genomic_DNA"/>
</dbReference>
<dbReference type="Gene3D" id="3.20.10.10">
    <property type="entry name" value="D-amino Acid Aminotransferase, subunit A, domain 2"/>
    <property type="match status" value="1"/>
</dbReference>
<protein>
    <recommendedName>
        <fullName evidence="3">Aminodeoxychorismate lyase</fullName>
    </recommendedName>
</protein>